<dbReference type="EMBL" id="QLLQ01000009">
    <property type="protein sequence ID" value="RAJ22472.1"/>
    <property type="molecule type" value="Genomic_DNA"/>
</dbReference>
<evidence type="ECO:0000313" key="2">
    <source>
        <dbReference type="Proteomes" id="UP000248987"/>
    </source>
</evidence>
<dbReference type="OrthoDB" id="1027344at2"/>
<evidence type="ECO:0008006" key="3">
    <source>
        <dbReference type="Google" id="ProtNLM"/>
    </source>
</evidence>
<dbReference type="RefSeq" id="WP_066432196.1">
    <property type="nucleotide sequence ID" value="NZ_LZRN01000008.1"/>
</dbReference>
<proteinExistence type="predicted"/>
<organism evidence="1 2">
    <name type="scientific">Gelidibacter algens</name>
    <dbReference type="NCBI Taxonomy" id="49280"/>
    <lineage>
        <taxon>Bacteria</taxon>
        <taxon>Pseudomonadati</taxon>
        <taxon>Bacteroidota</taxon>
        <taxon>Flavobacteriia</taxon>
        <taxon>Flavobacteriales</taxon>
        <taxon>Flavobacteriaceae</taxon>
        <taxon>Gelidibacter</taxon>
    </lineage>
</organism>
<name>A0A1A7R476_9FLAO</name>
<accession>A0A1A7R476</accession>
<dbReference type="Proteomes" id="UP000248987">
    <property type="component" value="Unassembled WGS sequence"/>
</dbReference>
<keyword evidence="2" id="KW-1185">Reference proteome</keyword>
<dbReference type="STRING" id="49280.A9996_05325"/>
<comment type="caution">
    <text evidence="1">The sequence shown here is derived from an EMBL/GenBank/DDBJ whole genome shotgun (WGS) entry which is preliminary data.</text>
</comment>
<protein>
    <recommendedName>
        <fullName evidence="3">Peptidase M56 domain-containing protein</fullName>
    </recommendedName>
</protein>
<reference evidence="1 2" key="1">
    <citation type="submission" date="2018-06" db="EMBL/GenBank/DDBJ databases">
        <title>Genomic Encyclopedia of Archaeal and Bacterial Type Strains, Phase II (KMG-II): from individual species to whole genera.</title>
        <authorList>
            <person name="Goeker M."/>
        </authorList>
    </citation>
    <scope>NUCLEOTIDE SEQUENCE [LARGE SCALE GENOMIC DNA]</scope>
    <source>
        <strain evidence="1 2">DSM 12408</strain>
    </source>
</reference>
<evidence type="ECO:0000313" key="1">
    <source>
        <dbReference type="EMBL" id="RAJ22472.1"/>
    </source>
</evidence>
<sequence>MILVSKYMVPKGFIGLTLFPFVFLKHAQLKLNRVLINHERIHLRQQLELLILPFFIWYSLEFLMRYSHYKNWHQAYRNISFEREAYQHEQDLDYLKKRSFWNFLKYLCQP</sequence>
<dbReference type="AlphaFoldDB" id="A0A1A7R476"/>
<gene>
    <name evidence="1" type="ORF">LX77_02417</name>
</gene>